<dbReference type="Proteomes" id="UP000501128">
    <property type="component" value="Chromosome"/>
</dbReference>
<dbReference type="RefSeq" id="WP_169551850.1">
    <property type="nucleotide sequence ID" value="NZ_CP051677.1"/>
</dbReference>
<dbReference type="EMBL" id="CP051677">
    <property type="protein sequence ID" value="QJD79889.1"/>
    <property type="molecule type" value="Genomic_DNA"/>
</dbReference>
<reference evidence="1 2" key="1">
    <citation type="submission" date="2020-04" db="EMBL/GenBank/DDBJ databases">
        <title>Genome sequencing of novel species.</title>
        <authorList>
            <person name="Heo J."/>
            <person name="Kim S.-J."/>
            <person name="Kim J.-S."/>
            <person name="Hong S.-B."/>
            <person name="Kwon S.-W."/>
        </authorList>
    </citation>
    <scope>NUCLEOTIDE SEQUENCE [LARGE SCALE GENOMIC DNA]</scope>
    <source>
        <strain evidence="1 2">CJU-R4</strain>
    </source>
</reference>
<evidence type="ECO:0000313" key="2">
    <source>
        <dbReference type="Proteomes" id="UP000501128"/>
    </source>
</evidence>
<accession>A0A7L5DN55</accession>
<protein>
    <submittedName>
        <fullName evidence="1">Uncharacterized protein</fullName>
    </submittedName>
</protein>
<sequence length="82" mass="9792">MKGPFRGFRNLDTRFTFVDGSVWRQQEPKYLYFYANMPRARVVYDNGRYVLEVDGTDETVEVTEELVPPQPMRRTRRTIRTA</sequence>
<evidence type="ECO:0000313" key="1">
    <source>
        <dbReference type="EMBL" id="QJD79889.1"/>
    </source>
</evidence>
<keyword evidence="2" id="KW-1185">Reference proteome</keyword>
<organism evidence="1 2">
    <name type="scientific">Spirosoma rhododendri</name>
    <dbReference type="NCBI Taxonomy" id="2728024"/>
    <lineage>
        <taxon>Bacteria</taxon>
        <taxon>Pseudomonadati</taxon>
        <taxon>Bacteroidota</taxon>
        <taxon>Cytophagia</taxon>
        <taxon>Cytophagales</taxon>
        <taxon>Cytophagaceae</taxon>
        <taxon>Spirosoma</taxon>
    </lineage>
</organism>
<gene>
    <name evidence="1" type="ORF">HH216_16810</name>
</gene>
<dbReference type="KEGG" id="srho:HH216_16810"/>
<dbReference type="AlphaFoldDB" id="A0A7L5DN55"/>
<proteinExistence type="predicted"/>
<name>A0A7L5DN55_9BACT</name>